<evidence type="ECO:0000259" key="2">
    <source>
        <dbReference type="Pfam" id="PF00884"/>
    </source>
</evidence>
<comment type="caution">
    <text evidence="3">The sequence shown here is derived from an EMBL/GenBank/DDBJ whole genome shotgun (WGS) entry which is preliminary data.</text>
</comment>
<dbReference type="SUPFAM" id="SSF53649">
    <property type="entry name" value="Alkaline phosphatase-like"/>
    <property type="match status" value="1"/>
</dbReference>
<dbReference type="InterPro" id="IPR000917">
    <property type="entry name" value="Sulfatase_N"/>
</dbReference>
<dbReference type="Pfam" id="PF00884">
    <property type="entry name" value="Sulfatase"/>
    <property type="match status" value="1"/>
</dbReference>
<dbReference type="InterPro" id="IPR017850">
    <property type="entry name" value="Alkaline_phosphatase_core_sf"/>
</dbReference>
<keyword evidence="1" id="KW-0812">Transmembrane</keyword>
<keyword evidence="1" id="KW-1133">Transmembrane helix</keyword>
<organism evidence="3 4">
    <name type="scientific">Leptospira interrogans serovar Manilae</name>
    <dbReference type="NCBI Taxonomy" id="214675"/>
    <lineage>
        <taxon>Bacteria</taxon>
        <taxon>Pseudomonadati</taxon>
        <taxon>Spirochaetota</taxon>
        <taxon>Spirochaetia</taxon>
        <taxon>Leptospirales</taxon>
        <taxon>Leptospiraceae</taxon>
        <taxon>Leptospira</taxon>
    </lineage>
</organism>
<dbReference type="Proteomes" id="UP000234460">
    <property type="component" value="Chromosome LMANV2"/>
</dbReference>
<dbReference type="EMBL" id="OEJX01000072">
    <property type="protein sequence ID" value="SOR63583.1"/>
    <property type="molecule type" value="Genomic_DNA"/>
</dbReference>
<accession>A0AAQ1SQN1</accession>
<dbReference type="PANTHER" id="PTHR43751:SF3">
    <property type="entry name" value="SULFATASE N-TERMINAL DOMAIN-CONTAINING PROTEIN"/>
    <property type="match status" value="1"/>
</dbReference>
<sequence length="817" mass="95163">MVLFCCLKIQNDFSGFMLFARCWMFFILSLLIPVLEGCDRISSSNKNVVKKDLTRILKNKELKCSNDTNQEIETFRHHWKKNPGRYSELDLKDRWKNVQLTLYTDEFLFINESQDSLFVPAGGECILKLEEEFCGDVLRFYATSLSKGTSELLGEGELQIFLDDKKIFEQNLKSQKLEWNPYILPLEFKNVGNLKTIVKTDLQNPEIWNQTERNKEKNCNPGVFLKIRWSSKTGAGLFLGSPYILEKRNVEKKNVILIVIDALRQDSLSSGGSPFPTTPILDSFSKDSIIFKKTIANGNWTKPSMISFFTSEIASNLGLGNAWFYTSAQQRKIFYSKKPFTLPNAFRKEGYFTESIMNNVFLMDYTSVGVDLGFHKIQQVGKDNLDTEELVSRAETFFRDHKEDLFFLHLNLNTPHWGYRPPSQFLQELKKKSDPLLWNQLDEYQQKYLGEVRYTDFLLGKIFDELKKQGLFDNSWIVITSDHGELLETSHYYHHHFIAEKVYAHGETHYEKEIRVPWIIHPPKSFLNQIQKNEFSGQVSLLSLMPTLLGLNRISYPKDKLKGNDYSKAIFGEEGPESEPVIYTEGRFSESILTPDFKFIRRYPGYDLVRRTREGTSHKMPEELYDLIKDPMELENLANSNFELLGEARSILKENQLSKNSFFLRLPKCENVCEREVRFFSKGGIYRYDFTGNLKVLQEDSKNIVLKILNTSSHFDQVLEVKTIDPSPIFRLEILKNGILENYRIGKWGIRSDNSLEILRDEPEYVALDRFPYRYFSSEIPFLYYHTGFSGGKETEEEAAMGQEVRKILESWGYIHQ</sequence>
<gene>
    <name evidence="3" type="ORF">LMANV2_740010</name>
</gene>
<keyword evidence="1" id="KW-0472">Membrane</keyword>
<feature type="transmembrane region" description="Helical" evidence="1">
    <location>
        <begin position="18"/>
        <end position="35"/>
    </location>
</feature>
<evidence type="ECO:0000256" key="1">
    <source>
        <dbReference type="SAM" id="Phobius"/>
    </source>
</evidence>
<evidence type="ECO:0000313" key="3">
    <source>
        <dbReference type="EMBL" id="SOR63583.1"/>
    </source>
</evidence>
<dbReference type="InterPro" id="IPR052701">
    <property type="entry name" value="GAG_Ulvan_Degrading_Sulfatases"/>
</dbReference>
<dbReference type="Gene3D" id="3.40.720.10">
    <property type="entry name" value="Alkaline Phosphatase, subunit A"/>
    <property type="match status" value="1"/>
</dbReference>
<dbReference type="PANTHER" id="PTHR43751">
    <property type="entry name" value="SULFATASE"/>
    <property type="match status" value="1"/>
</dbReference>
<dbReference type="AlphaFoldDB" id="A0AAQ1SQN1"/>
<dbReference type="CDD" id="cd16148">
    <property type="entry name" value="sulfatase_like"/>
    <property type="match status" value="1"/>
</dbReference>
<feature type="domain" description="Sulfatase N-terminal" evidence="2">
    <location>
        <begin position="253"/>
        <end position="551"/>
    </location>
</feature>
<name>A0AAQ1SQN1_LEPIR</name>
<reference evidence="3 4" key="1">
    <citation type="submission" date="2017-11" db="EMBL/GenBank/DDBJ databases">
        <authorList>
            <person name="Lechat P."/>
        </authorList>
    </citation>
    <scope>NUCLEOTIDE SEQUENCE [LARGE SCALE GENOMIC DNA]</scope>
    <source>
        <strain evidence="3">L495</strain>
    </source>
</reference>
<dbReference type="EC" id="3.1.6.-" evidence="3"/>
<proteinExistence type="predicted"/>
<keyword evidence="3" id="KW-0378">Hydrolase</keyword>
<protein>
    <submittedName>
        <fullName evidence="3">Arylsulfatase</fullName>
        <ecNumber evidence="3">3.1.6.-</ecNumber>
    </submittedName>
</protein>
<dbReference type="GO" id="GO:0016787">
    <property type="term" value="F:hydrolase activity"/>
    <property type="evidence" value="ECO:0007669"/>
    <property type="project" value="UniProtKB-KW"/>
</dbReference>
<evidence type="ECO:0000313" key="4">
    <source>
        <dbReference type="Proteomes" id="UP000234460"/>
    </source>
</evidence>